<sequence length="163" mass="17413">MELEPPHGYLAAAELLSDLRARDELSPYLLPDVWRRRDQISAIAALSQAAGVCVAVGLSDTALPAASQQKQGGLVRVGLAVYVFQPAEGTGILPPDAELRERVWLTVLKYLSAWSYTCGGKSIKAYLTGTSEIDLATLNPDFARQVSADAVIAEIPLMLTTGS</sequence>
<evidence type="ECO:0000313" key="1">
    <source>
        <dbReference type="EMBL" id="HIX20588.1"/>
    </source>
</evidence>
<dbReference type="EMBL" id="DXFQ01000158">
    <property type="protein sequence ID" value="HIX20588.1"/>
    <property type="molecule type" value="Genomic_DNA"/>
</dbReference>
<name>A0A9D2AIM8_9BACT</name>
<reference evidence="1" key="2">
    <citation type="submission" date="2021-04" db="EMBL/GenBank/DDBJ databases">
        <authorList>
            <person name="Gilroy R."/>
        </authorList>
    </citation>
    <scope>NUCLEOTIDE SEQUENCE</scope>
    <source>
        <strain evidence="1">14975</strain>
    </source>
</reference>
<reference evidence="1" key="1">
    <citation type="journal article" date="2021" name="PeerJ">
        <title>Extensive microbial diversity within the chicken gut microbiome revealed by metagenomics and culture.</title>
        <authorList>
            <person name="Gilroy R."/>
            <person name="Ravi A."/>
            <person name="Getino M."/>
            <person name="Pursley I."/>
            <person name="Horton D.L."/>
            <person name="Alikhan N.F."/>
            <person name="Baker D."/>
            <person name="Gharbi K."/>
            <person name="Hall N."/>
            <person name="Watson M."/>
            <person name="Adriaenssens E.M."/>
            <person name="Foster-Nyarko E."/>
            <person name="Jarju S."/>
            <person name="Secka A."/>
            <person name="Antonio M."/>
            <person name="Oren A."/>
            <person name="Chaudhuri R.R."/>
            <person name="La Ragione R."/>
            <person name="Hildebrand F."/>
            <person name="Pallen M.J."/>
        </authorList>
    </citation>
    <scope>NUCLEOTIDE SEQUENCE</scope>
    <source>
        <strain evidence="1">14975</strain>
    </source>
</reference>
<proteinExistence type="predicted"/>
<gene>
    <name evidence="1" type="ORF">H9862_08330</name>
</gene>
<evidence type="ECO:0000313" key="2">
    <source>
        <dbReference type="Proteomes" id="UP000823964"/>
    </source>
</evidence>
<organism evidence="1 2">
    <name type="scientific">Candidatus Akkermansia intestinigallinarum</name>
    <dbReference type="NCBI Taxonomy" id="2838431"/>
    <lineage>
        <taxon>Bacteria</taxon>
        <taxon>Pseudomonadati</taxon>
        <taxon>Verrucomicrobiota</taxon>
        <taxon>Verrucomicrobiia</taxon>
        <taxon>Verrucomicrobiales</taxon>
        <taxon>Akkermansiaceae</taxon>
        <taxon>Akkermansia</taxon>
    </lineage>
</organism>
<protein>
    <submittedName>
        <fullName evidence="1">Uncharacterized protein</fullName>
    </submittedName>
</protein>
<accession>A0A9D2AIM8</accession>
<dbReference type="Proteomes" id="UP000823964">
    <property type="component" value="Unassembled WGS sequence"/>
</dbReference>
<dbReference type="AlphaFoldDB" id="A0A9D2AIM8"/>
<comment type="caution">
    <text evidence="1">The sequence shown here is derived from an EMBL/GenBank/DDBJ whole genome shotgun (WGS) entry which is preliminary data.</text>
</comment>